<proteinExistence type="predicted"/>
<gene>
    <name evidence="2" type="ORF">H8K32_10540</name>
</gene>
<reference evidence="2" key="1">
    <citation type="submission" date="2020-08" db="EMBL/GenBank/DDBJ databases">
        <title>Novel species isolated from subtropical streams in China.</title>
        <authorList>
            <person name="Lu H."/>
        </authorList>
    </citation>
    <scope>NUCLEOTIDE SEQUENCE</scope>
    <source>
        <strain evidence="2">KACC 12607</strain>
    </source>
</reference>
<organism evidence="2 3">
    <name type="scientific">Undibacterium jejuense</name>
    <dbReference type="NCBI Taxonomy" id="1344949"/>
    <lineage>
        <taxon>Bacteria</taxon>
        <taxon>Pseudomonadati</taxon>
        <taxon>Pseudomonadota</taxon>
        <taxon>Betaproteobacteria</taxon>
        <taxon>Burkholderiales</taxon>
        <taxon>Oxalobacteraceae</taxon>
        <taxon>Undibacterium</taxon>
    </lineage>
</organism>
<evidence type="ECO:0000256" key="1">
    <source>
        <dbReference type="SAM" id="MobiDB-lite"/>
    </source>
</evidence>
<feature type="region of interest" description="Disordered" evidence="1">
    <location>
        <begin position="1"/>
        <end position="68"/>
    </location>
</feature>
<feature type="compositionally biased region" description="Polar residues" evidence="1">
    <location>
        <begin position="17"/>
        <end position="33"/>
    </location>
</feature>
<dbReference type="EMBL" id="JACOFV010000008">
    <property type="protein sequence ID" value="MBC3862538.1"/>
    <property type="molecule type" value="Genomic_DNA"/>
</dbReference>
<protein>
    <submittedName>
        <fullName evidence="2">Uncharacterized protein</fullName>
    </submittedName>
</protein>
<keyword evidence="3" id="KW-1185">Reference proteome</keyword>
<accession>A0A923HPU9</accession>
<dbReference type="AlphaFoldDB" id="A0A923HPU9"/>
<evidence type="ECO:0000313" key="2">
    <source>
        <dbReference type="EMBL" id="MBC3862538.1"/>
    </source>
</evidence>
<sequence>MGQSYHAKTSIGEHVSKTTSDGATPSIYTSSPQPLYVAPVWHALNSPEPMTRPGSSNPGDNKGDSNAS</sequence>
<dbReference type="Proteomes" id="UP000634011">
    <property type="component" value="Unassembled WGS sequence"/>
</dbReference>
<evidence type="ECO:0000313" key="3">
    <source>
        <dbReference type="Proteomes" id="UP000634011"/>
    </source>
</evidence>
<dbReference type="RefSeq" id="WP_186912455.1">
    <property type="nucleotide sequence ID" value="NZ_JACOFV010000008.1"/>
</dbReference>
<comment type="caution">
    <text evidence="2">The sequence shown here is derived from an EMBL/GenBank/DDBJ whole genome shotgun (WGS) entry which is preliminary data.</text>
</comment>
<feature type="compositionally biased region" description="Polar residues" evidence="1">
    <location>
        <begin position="53"/>
        <end position="68"/>
    </location>
</feature>
<name>A0A923HPU9_9BURK</name>